<evidence type="ECO:0000313" key="9">
    <source>
        <dbReference type="Proteomes" id="UP000215509"/>
    </source>
</evidence>
<dbReference type="OrthoDB" id="9776025at2"/>
<dbReference type="GO" id="GO:0009424">
    <property type="term" value="C:bacterial-type flagellum hook"/>
    <property type="evidence" value="ECO:0007669"/>
    <property type="project" value="UniProtKB-UniRule"/>
</dbReference>
<comment type="caution">
    <text evidence="8">The sequence shown here is derived from an EMBL/GenBank/DDBJ whole genome shotgun (WGS) entry which is preliminary data.</text>
</comment>
<keyword evidence="5" id="KW-0964">Secreted</keyword>
<evidence type="ECO:0000256" key="5">
    <source>
        <dbReference type="RuleBase" id="RU362066"/>
    </source>
</evidence>
<comment type="similarity">
    <text evidence="1 5">Belongs to the FliD family.</text>
</comment>
<gene>
    <name evidence="8" type="ORF">CF651_10505</name>
</gene>
<dbReference type="GO" id="GO:0007155">
    <property type="term" value="P:cell adhesion"/>
    <property type="evidence" value="ECO:0007669"/>
    <property type="project" value="InterPro"/>
</dbReference>
<feature type="domain" description="Flagellar hook-associated protein 2 N-terminal" evidence="6">
    <location>
        <begin position="13"/>
        <end position="108"/>
    </location>
</feature>
<evidence type="ECO:0000313" key="8">
    <source>
        <dbReference type="EMBL" id="OXM86356.1"/>
    </source>
</evidence>
<evidence type="ECO:0000256" key="3">
    <source>
        <dbReference type="ARBA" id="ARBA00023054"/>
    </source>
</evidence>
<dbReference type="InterPro" id="IPR010809">
    <property type="entry name" value="FliD_C"/>
</dbReference>
<keyword evidence="9" id="KW-1185">Reference proteome</keyword>
<keyword evidence="4 5" id="KW-0975">Bacterial flagellum</keyword>
<evidence type="ECO:0000256" key="4">
    <source>
        <dbReference type="ARBA" id="ARBA00023143"/>
    </source>
</evidence>
<dbReference type="PANTHER" id="PTHR30288">
    <property type="entry name" value="FLAGELLAR CAP/ASSEMBLY PROTEIN FLID"/>
    <property type="match status" value="1"/>
</dbReference>
<dbReference type="GO" id="GO:0005576">
    <property type="term" value="C:extracellular region"/>
    <property type="evidence" value="ECO:0007669"/>
    <property type="project" value="UniProtKB-SubCell"/>
</dbReference>
<comment type="subunit">
    <text evidence="2 5">Homopentamer.</text>
</comment>
<reference evidence="8 9" key="1">
    <citation type="submission" date="2017-07" db="EMBL/GenBank/DDBJ databases">
        <title>Genome sequencing and assembly of Paenibacillus rigui.</title>
        <authorList>
            <person name="Mayilraj S."/>
        </authorList>
    </citation>
    <scope>NUCLEOTIDE SEQUENCE [LARGE SCALE GENOMIC DNA]</scope>
    <source>
        <strain evidence="8 9">JCM 16352</strain>
    </source>
</reference>
<dbReference type="PANTHER" id="PTHR30288:SF0">
    <property type="entry name" value="FLAGELLAR HOOK-ASSOCIATED PROTEIN 2"/>
    <property type="match status" value="1"/>
</dbReference>
<protein>
    <recommendedName>
        <fullName evidence="5">Flagellar hook-associated protein 2</fullName>
        <shortName evidence="5">HAP2</shortName>
    </recommendedName>
    <alternativeName>
        <fullName evidence="5">Flagellar cap protein</fullName>
    </alternativeName>
</protein>
<dbReference type="InterPro" id="IPR003481">
    <property type="entry name" value="FliD_N"/>
</dbReference>
<proteinExistence type="inferred from homology"/>
<dbReference type="GO" id="GO:0071973">
    <property type="term" value="P:bacterial-type flagellum-dependent cell motility"/>
    <property type="evidence" value="ECO:0007669"/>
    <property type="project" value="TreeGrafter"/>
</dbReference>
<evidence type="ECO:0000259" key="6">
    <source>
        <dbReference type="Pfam" id="PF02465"/>
    </source>
</evidence>
<name>A0A229US45_9BACL</name>
<accession>A0A229US45</accession>
<dbReference type="AlphaFoldDB" id="A0A229US45"/>
<comment type="function">
    <text evidence="5">Required for morphogenesis and for the elongation of the flagellar filament by facilitating polymerization of the flagellin monomers at the tip of growing filament. Forms a capping structure, which prevents flagellin subunits (transported through the central channel of the flagellum) from leaking out without polymerization at the distal end.</text>
</comment>
<dbReference type="Pfam" id="PF07195">
    <property type="entry name" value="FliD_C"/>
    <property type="match status" value="1"/>
</dbReference>
<comment type="subcellular location">
    <subcellularLocation>
        <location evidence="5">Secreted</location>
    </subcellularLocation>
    <subcellularLocation>
        <location evidence="5">Bacterial flagellum</location>
    </subcellularLocation>
</comment>
<dbReference type="GO" id="GO:0009421">
    <property type="term" value="C:bacterial-type flagellum filament cap"/>
    <property type="evidence" value="ECO:0007669"/>
    <property type="project" value="InterPro"/>
</dbReference>
<dbReference type="Proteomes" id="UP000215509">
    <property type="component" value="Unassembled WGS sequence"/>
</dbReference>
<evidence type="ECO:0000256" key="1">
    <source>
        <dbReference type="ARBA" id="ARBA00009764"/>
    </source>
</evidence>
<dbReference type="InterPro" id="IPR040026">
    <property type="entry name" value="FliD"/>
</dbReference>
<sequence length="613" mass="64969">MTPMVTRLSGLGSGMDIDSLVTKLMTAEKAPLNKLNQKQQSLTWKTDAYRSINTKLAAFRDAFSKLRFGSNWAQTAATSSDTSKVEVTAGTNASASTHNIVVNSLASSGSLYSSRQISQPDLTSSGVTSTTITSTNNQLNVTLNGVTKNVTIASGTYATVSDLGTALQSAVDTAFGANQIKVDTSSGLKLSSLGATGYEPQLIVKSILGNDGLTNLGFTDGQAYKFDASASLDSQESKIVGGINITAGSFQINGQTITITDPSTESLSSIISKVNNSAAGVTMSYDSTTDRISITTKNTGDNATIDIANDSTGFAAAFKLDKAVDENGNQSYKAGASASVVVDGVTGKYSSNTFTNGGITYNLHGTTTAAGVTVGASSDVDGIYKQIEDFVTKYNDLLTSLNTSLNEPKYRSFTPLTSDQKSAMSENDITLWEAKAKSGLLTGDNNLKQIRNSMREIAYSTVSNLPADTNALYKVGITTTTYVQGDTTNAGKLQIDSDKLKKAIAQDPQAVINLFTNQSTNDVKSEKGIMQQLYEATDSSISTISKLAGKQSNSYDNVTFDLGKQINTIEDQISVLENKLTKKEDYYYSMFSKMDTSVSKGNSTLSSLSSFLK</sequence>
<dbReference type="Pfam" id="PF02465">
    <property type="entry name" value="FliD_N"/>
    <property type="match status" value="1"/>
</dbReference>
<organism evidence="8 9">
    <name type="scientific">Paenibacillus rigui</name>
    <dbReference type="NCBI Taxonomy" id="554312"/>
    <lineage>
        <taxon>Bacteria</taxon>
        <taxon>Bacillati</taxon>
        <taxon>Bacillota</taxon>
        <taxon>Bacilli</taxon>
        <taxon>Bacillales</taxon>
        <taxon>Paenibacillaceae</taxon>
        <taxon>Paenibacillus</taxon>
    </lineage>
</organism>
<keyword evidence="3" id="KW-0175">Coiled coil</keyword>
<evidence type="ECO:0000259" key="7">
    <source>
        <dbReference type="Pfam" id="PF07195"/>
    </source>
</evidence>
<evidence type="ECO:0000256" key="2">
    <source>
        <dbReference type="ARBA" id="ARBA00011255"/>
    </source>
</evidence>
<feature type="domain" description="Flagellar hook-associated protein 2 C-terminal" evidence="7">
    <location>
        <begin position="336"/>
        <end position="602"/>
    </location>
</feature>
<dbReference type="EMBL" id="NMQW01000015">
    <property type="protein sequence ID" value="OXM86356.1"/>
    <property type="molecule type" value="Genomic_DNA"/>
</dbReference>